<dbReference type="STRING" id="106549.A0A540KUF0"/>
<feature type="domain" description="Protein kinase" evidence="1">
    <location>
        <begin position="1"/>
        <end position="57"/>
    </location>
</feature>
<proteinExistence type="predicted"/>
<dbReference type="SUPFAM" id="SSF56112">
    <property type="entry name" value="Protein kinase-like (PK-like)"/>
    <property type="match status" value="1"/>
</dbReference>
<keyword evidence="3" id="KW-1185">Reference proteome</keyword>
<dbReference type="GO" id="GO:0007165">
    <property type="term" value="P:signal transduction"/>
    <property type="evidence" value="ECO:0007669"/>
    <property type="project" value="TreeGrafter"/>
</dbReference>
<gene>
    <name evidence="2" type="ORF">C1H46_036627</name>
</gene>
<dbReference type="InterPro" id="IPR011009">
    <property type="entry name" value="Kinase-like_dom_sf"/>
</dbReference>
<dbReference type="Gene3D" id="1.10.510.10">
    <property type="entry name" value="Transferase(Phosphotransferase) domain 1"/>
    <property type="match status" value="1"/>
</dbReference>
<dbReference type="AlphaFoldDB" id="A0A540KUF0"/>
<evidence type="ECO:0000313" key="2">
    <source>
        <dbReference type="EMBL" id="TQD77838.1"/>
    </source>
</evidence>
<dbReference type="GO" id="GO:0004672">
    <property type="term" value="F:protein kinase activity"/>
    <property type="evidence" value="ECO:0007669"/>
    <property type="project" value="InterPro"/>
</dbReference>
<dbReference type="EMBL" id="VIEB01000941">
    <property type="protein sequence ID" value="TQD77838.1"/>
    <property type="molecule type" value="Genomic_DNA"/>
</dbReference>
<dbReference type="Proteomes" id="UP000315295">
    <property type="component" value="Unassembled WGS sequence"/>
</dbReference>
<protein>
    <recommendedName>
        <fullName evidence="1">Protein kinase domain-containing protein</fullName>
    </recommendedName>
</protein>
<accession>A0A540KUF0</accession>
<evidence type="ECO:0000313" key="3">
    <source>
        <dbReference type="Proteomes" id="UP000315295"/>
    </source>
</evidence>
<dbReference type="InterPro" id="IPR000719">
    <property type="entry name" value="Prot_kinase_dom"/>
</dbReference>
<dbReference type="PANTHER" id="PTHR48011">
    <property type="entry name" value="CCR4-NOT TRANSCRIPTIONAL COMPLEX SUBUNIT CAF120-RELATED"/>
    <property type="match status" value="1"/>
</dbReference>
<dbReference type="PROSITE" id="PS50011">
    <property type="entry name" value="PROTEIN_KINASE_DOM"/>
    <property type="match status" value="1"/>
</dbReference>
<name>A0A540KUF0_MALBA</name>
<sequence length="57" mass="6398">MAPESVNDNMYEACSDVWSLRCLVAEMAKGKPVWDHKPGANMFKVLMRIGGDEMPQI</sequence>
<reference evidence="2 3" key="1">
    <citation type="journal article" date="2019" name="G3 (Bethesda)">
        <title>Sequencing of a Wild Apple (Malus baccata) Genome Unravels the Differences Between Cultivated and Wild Apple Species Regarding Disease Resistance and Cold Tolerance.</title>
        <authorList>
            <person name="Chen X."/>
        </authorList>
    </citation>
    <scope>NUCLEOTIDE SEQUENCE [LARGE SCALE GENOMIC DNA]</scope>
    <source>
        <strain evidence="3">cv. Shandingzi</strain>
        <tissue evidence="2">Leaves</tissue>
    </source>
</reference>
<dbReference type="Pfam" id="PF00069">
    <property type="entry name" value="Pkinase"/>
    <property type="match status" value="1"/>
</dbReference>
<dbReference type="InterPro" id="IPR052751">
    <property type="entry name" value="Plant_MAPKKK"/>
</dbReference>
<organism evidence="2 3">
    <name type="scientific">Malus baccata</name>
    <name type="common">Siberian crab apple</name>
    <name type="synonym">Pyrus baccata</name>
    <dbReference type="NCBI Taxonomy" id="106549"/>
    <lineage>
        <taxon>Eukaryota</taxon>
        <taxon>Viridiplantae</taxon>
        <taxon>Streptophyta</taxon>
        <taxon>Embryophyta</taxon>
        <taxon>Tracheophyta</taxon>
        <taxon>Spermatophyta</taxon>
        <taxon>Magnoliopsida</taxon>
        <taxon>eudicotyledons</taxon>
        <taxon>Gunneridae</taxon>
        <taxon>Pentapetalae</taxon>
        <taxon>rosids</taxon>
        <taxon>fabids</taxon>
        <taxon>Rosales</taxon>
        <taxon>Rosaceae</taxon>
        <taxon>Amygdaloideae</taxon>
        <taxon>Maleae</taxon>
        <taxon>Malus</taxon>
    </lineage>
</organism>
<dbReference type="PANTHER" id="PTHR48011:SF18">
    <property type="entry name" value="MITOGEN-ACTIVATED PROTEIN KINASE KINASE KINASE 19-RELATED"/>
    <property type="match status" value="1"/>
</dbReference>
<evidence type="ECO:0000259" key="1">
    <source>
        <dbReference type="PROSITE" id="PS50011"/>
    </source>
</evidence>
<dbReference type="GO" id="GO:0005524">
    <property type="term" value="F:ATP binding"/>
    <property type="evidence" value="ECO:0007669"/>
    <property type="project" value="InterPro"/>
</dbReference>
<comment type="caution">
    <text evidence="2">The sequence shown here is derived from an EMBL/GenBank/DDBJ whole genome shotgun (WGS) entry which is preliminary data.</text>
</comment>